<dbReference type="EMBL" id="SNRW01031859">
    <property type="protein sequence ID" value="KAA6357138.1"/>
    <property type="molecule type" value="Genomic_DNA"/>
</dbReference>
<gene>
    <name evidence="1" type="ORF">EZS28_047335</name>
</gene>
<dbReference type="AlphaFoldDB" id="A0A5J4TFX7"/>
<evidence type="ECO:0000313" key="1">
    <source>
        <dbReference type="EMBL" id="KAA6357138.1"/>
    </source>
</evidence>
<proteinExistence type="predicted"/>
<evidence type="ECO:0000313" key="2">
    <source>
        <dbReference type="Proteomes" id="UP000324800"/>
    </source>
</evidence>
<accession>A0A5J4TFX7</accession>
<protein>
    <submittedName>
        <fullName evidence="1">Uncharacterized protein</fullName>
    </submittedName>
</protein>
<sequence>LYIERSKGHFPPFEERMSKDLIQQHRTAWNLEGYDLVDQKSRHSDPPPAGYAEGNVQVAIRAKKIAGISGSGLEVRNMSLLR</sequence>
<organism evidence="1 2">
    <name type="scientific">Streblomastix strix</name>
    <dbReference type="NCBI Taxonomy" id="222440"/>
    <lineage>
        <taxon>Eukaryota</taxon>
        <taxon>Metamonada</taxon>
        <taxon>Preaxostyla</taxon>
        <taxon>Oxymonadida</taxon>
        <taxon>Streblomastigidae</taxon>
        <taxon>Streblomastix</taxon>
    </lineage>
</organism>
<reference evidence="1 2" key="1">
    <citation type="submission" date="2019-03" db="EMBL/GenBank/DDBJ databases">
        <title>Single cell metagenomics reveals metabolic interactions within the superorganism composed of flagellate Streblomastix strix and complex community of Bacteroidetes bacteria on its surface.</title>
        <authorList>
            <person name="Treitli S.C."/>
            <person name="Kolisko M."/>
            <person name="Husnik F."/>
            <person name="Keeling P."/>
            <person name="Hampl V."/>
        </authorList>
    </citation>
    <scope>NUCLEOTIDE SEQUENCE [LARGE SCALE GENOMIC DNA]</scope>
    <source>
        <strain evidence="1">ST1C</strain>
    </source>
</reference>
<comment type="caution">
    <text evidence="1">The sequence shown here is derived from an EMBL/GenBank/DDBJ whole genome shotgun (WGS) entry which is preliminary data.</text>
</comment>
<name>A0A5J4TFX7_9EUKA</name>
<feature type="non-terminal residue" evidence="1">
    <location>
        <position position="1"/>
    </location>
</feature>
<dbReference type="Proteomes" id="UP000324800">
    <property type="component" value="Unassembled WGS sequence"/>
</dbReference>